<feature type="domain" description="C2H2-type" evidence="8">
    <location>
        <begin position="734"/>
        <end position="762"/>
    </location>
</feature>
<dbReference type="InterPro" id="IPR006612">
    <property type="entry name" value="THAP_Znf"/>
</dbReference>
<dbReference type="FunFam" id="3.30.160.60:FF:000100">
    <property type="entry name" value="Zinc finger 45-like"/>
    <property type="match status" value="1"/>
</dbReference>
<evidence type="ECO:0000256" key="5">
    <source>
        <dbReference type="ARBA" id="ARBA00023125"/>
    </source>
</evidence>
<keyword evidence="2" id="KW-0677">Repeat</keyword>
<dbReference type="GO" id="GO:0005634">
    <property type="term" value="C:nucleus"/>
    <property type="evidence" value="ECO:0007669"/>
    <property type="project" value="InterPro"/>
</dbReference>
<organism>
    <name type="scientific">Culex quinquefasciatus</name>
    <name type="common">Southern house mosquito</name>
    <name type="synonym">Culex pungens</name>
    <dbReference type="NCBI Taxonomy" id="7176"/>
    <lineage>
        <taxon>Eukaryota</taxon>
        <taxon>Metazoa</taxon>
        <taxon>Ecdysozoa</taxon>
        <taxon>Arthropoda</taxon>
        <taxon>Hexapoda</taxon>
        <taxon>Insecta</taxon>
        <taxon>Pterygota</taxon>
        <taxon>Neoptera</taxon>
        <taxon>Endopterygota</taxon>
        <taxon>Diptera</taxon>
        <taxon>Nematocera</taxon>
        <taxon>Culicoidea</taxon>
        <taxon>Culicidae</taxon>
        <taxon>Culicinae</taxon>
        <taxon>Culicini</taxon>
        <taxon>Culex</taxon>
        <taxon>Culex</taxon>
    </lineage>
</organism>
<dbReference type="InParanoid" id="B0WXW2"/>
<feature type="domain" description="C2H2-type" evidence="8">
    <location>
        <begin position="526"/>
        <end position="550"/>
    </location>
</feature>
<feature type="domain" description="C2H2-type" evidence="8">
    <location>
        <begin position="311"/>
        <end position="339"/>
    </location>
</feature>
<keyword evidence="1" id="KW-0479">Metal-binding</keyword>
<dbReference type="SUPFAM" id="SSF57716">
    <property type="entry name" value="Glucocorticoid receptor-like (DNA-binding domain)"/>
    <property type="match status" value="1"/>
</dbReference>
<dbReference type="KEGG" id="cqu:CpipJ_CPIJ011859"/>
<feature type="domain" description="C2H2-type" evidence="8">
    <location>
        <begin position="374"/>
        <end position="402"/>
    </location>
</feature>
<feature type="domain" description="C2H2-type" evidence="8">
    <location>
        <begin position="497"/>
        <end position="525"/>
    </location>
</feature>
<dbReference type="GO" id="GO:0008270">
    <property type="term" value="F:zinc ion binding"/>
    <property type="evidence" value="ECO:0007669"/>
    <property type="project" value="UniProtKB-KW"/>
</dbReference>
<dbReference type="VEuPathDB" id="VectorBase:CQUJHB006309"/>
<dbReference type="PANTHER" id="PTHR24379">
    <property type="entry name" value="KRAB AND ZINC FINGER DOMAIN-CONTAINING"/>
    <property type="match status" value="1"/>
</dbReference>
<feature type="domain" description="C2H2-type" evidence="8">
    <location>
        <begin position="283"/>
        <end position="310"/>
    </location>
</feature>
<dbReference type="Gene3D" id="3.30.160.60">
    <property type="entry name" value="Classic Zinc Finger"/>
    <property type="match status" value="14"/>
</dbReference>
<dbReference type="SMART" id="SM00868">
    <property type="entry name" value="zf-AD"/>
    <property type="match status" value="2"/>
</dbReference>
<keyword evidence="3 6" id="KW-0863">Zinc-finger</keyword>
<evidence type="ECO:0000256" key="1">
    <source>
        <dbReference type="ARBA" id="ARBA00022723"/>
    </source>
</evidence>
<dbReference type="EnsemblMetazoa" id="CPIJ011859-RA">
    <property type="protein sequence ID" value="CPIJ011859-PA"/>
    <property type="gene ID" value="CPIJ011859"/>
</dbReference>
<dbReference type="SMART" id="SM00355">
    <property type="entry name" value="ZnF_C2H2"/>
    <property type="match status" value="17"/>
</dbReference>
<dbReference type="PROSITE" id="PS00028">
    <property type="entry name" value="ZINC_FINGER_C2H2_1"/>
    <property type="match status" value="15"/>
</dbReference>
<dbReference type="FunCoup" id="B0WXW2">
    <property type="interactions" value="4"/>
</dbReference>
<keyword evidence="5 7" id="KW-0238">DNA-binding</keyword>
<feature type="domain" description="C2H2-type" evidence="8">
    <location>
        <begin position="706"/>
        <end position="733"/>
    </location>
</feature>
<proteinExistence type="predicted"/>
<dbReference type="AlphaFoldDB" id="B0WXW2"/>
<evidence type="ECO:0000313" key="12">
    <source>
        <dbReference type="Proteomes" id="UP000002320"/>
    </source>
</evidence>
<evidence type="ECO:0000259" key="8">
    <source>
        <dbReference type="PROSITE" id="PS50157"/>
    </source>
</evidence>
<dbReference type="InterPro" id="IPR013087">
    <property type="entry name" value="Znf_C2H2_type"/>
</dbReference>
<evidence type="ECO:0000256" key="7">
    <source>
        <dbReference type="PROSITE-ProRule" id="PRU00309"/>
    </source>
</evidence>
<dbReference type="eggNOG" id="KOG1721">
    <property type="taxonomic scope" value="Eukaryota"/>
</dbReference>
<keyword evidence="4" id="KW-0862">Zinc</keyword>
<evidence type="ECO:0000256" key="2">
    <source>
        <dbReference type="ARBA" id="ARBA00022737"/>
    </source>
</evidence>
<feature type="domain" description="THAP-type" evidence="9">
    <location>
        <begin position="1"/>
        <end position="69"/>
    </location>
</feature>
<dbReference type="HOGENOM" id="CLU_350651_0_0_1"/>
<dbReference type="InterPro" id="IPR012934">
    <property type="entry name" value="Znf_AD"/>
</dbReference>
<dbReference type="GO" id="GO:0000981">
    <property type="term" value="F:DNA-binding transcription factor activity, RNA polymerase II-specific"/>
    <property type="evidence" value="ECO:0007669"/>
    <property type="project" value="TreeGrafter"/>
</dbReference>
<dbReference type="FunFam" id="3.30.160.60:FF:001049">
    <property type="entry name" value="zinc finger protein 319"/>
    <property type="match status" value="1"/>
</dbReference>
<feature type="domain" description="C2H2-type" evidence="8">
    <location>
        <begin position="763"/>
        <end position="793"/>
    </location>
</feature>
<dbReference type="EMBL" id="DS232174">
    <property type="protein sequence ID" value="EDS36772.1"/>
    <property type="molecule type" value="Genomic_DNA"/>
</dbReference>
<dbReference type="PANTHER" id="PTHR24379:SF127">
    <property type="entry name" value="BLOODY FINGERS-RELATED"/>
    <property type="match status" value="1"/>
</dbReference>
<evidence type="ECO:0000259" key="9">
    <source>
        <dbReference type="PROSITE" id="PS50950"/>
    </source>
</evidence>
<feature type="domain" description="C2H2-type" evidence="8">
    <location>
        <begin position="559"/>
        <end position="587"/>
    </location>
</feature>
<accession>B0WXW2</accession>
<protein>
    <submittedName>
        <fullName evidence="10 11">Zinc finger protein 39</fullName>
    </submittedName>
</protein>
<dbReference type="Pfam" id="PF00096">
    <property type="entry name" value="zf-C2H2"/>
    <property type="match status" value="6"/>
</dbReference>
<keyword evidence="12" id="KW-1185">Reference proteome</keyword>
<feature type="domain" description="C2H2-type" evidence="8">
    <location>
        <begin position="437"/>
        <end position="465"/>
    </location>
</feature>
<feature type="domain" description="C2H2-type" evidence="8">
    <location>
        <begin position="677"/>
        <end position="700"/>
    </location>
</feature>
<evidence type="ECO:0000256" key="6">
    <source>
        <dbReference type="PROSITE-ProRule" id="PRU00042"/>
    </source>
</evidence>
<feature type="domain" description="C2H2-type" evidence="8">
    <location>
        <begin position="645"/>
        <end position="673"/>
    </location>
</feature>
<dbReference type="SUPFAM" id="SSF57667">
    <property type="entry name" value="beta-beta-alpha zinc fingers"/>
    <property type="match status" value="8"/>
</dbReference>
<sequence length="803" mass="91923">MPCCVTGCPGSVRLVQFPSDNVLRRRWRDAIALAVGIGSPTEEQSLELCEDHFEGDASPAERYREPTRFNDRSGHPVELGSCRLCHRFEVSSRLYSLDGPMAEWIKVQLGDDDFLRFICGVCLTQVGMVLTIQKSFLIKGDPGVENRDRTDPLAEVTCCRLCHRYEPTVQMCFLDDDLADGVTIGSTLNAILQSEDDLAQLICLNCLAKIDLMRSVQSFFFGKDEEFRGWPREGLVTVDLDCNPELLLEVKVEPVEIQETVRKGRKRKAKEKESKLVKEKPQIECKICNKKFAKNHSLNFHMLIHTGELPHKCSHCDASFRMSTELSKHVMGVHEGKTAYDCKQCNVPLATKTEYYRHRKTAHATGYKRVAVLYRCLVCEKSCKSVGEIRNHIEALHAENYPYLECPECPKSQLTCAAHVKVHGYYKHPDNGTVERFPCDTCGKDFDKKTLLQKHVRAVHSEPGTSKEYACSQCDKTFRLYSTYHRHKGTHTGIKRYACTICEQTFSQPTSLKYHMRNVHTLEKPFRCEDCGDSFRLSSAFNKHRDKYHSPNAVVEDKVACPTCLEEFLTKSLLQQHVRSVHEERKEFACLECGKVYKNFANLNRHRDSHNETRKHPCNFCNKSFTQQTSLNNHIRNRHTGEEPFMCADCGETFRDSSVFYKHRANQHPNEQAGRTFPCETCGEQFEQKPLLLKHRRSAHPELSHLVCQECGKLFSSSSTLNRHLETHSGTRKYGCSFCELSFTQQTSLKNHVRNRHTGETPFGCDKCGEAFRDSSKFYKHRAKCRVEVKTEPEDPLGDDPCP</sequence>
<evidence type="ECO:0000256" key="3">
    <source>
        <dbReference type="ARBA" id="ARBA00022771"/>
    </source>
</evidence>
<dbReference type="PROSITE" id="PS50157">
    <property type="entry name" value="ZINC_FINGER_C2H2_2"/>
    <property type="match status" value="15"/>
</dbReference>
<dbReference type="OrthoDB" id="3437960at2759"/>
<reference evidence="10" key="1">
    <citation type="submission" date="2007-03" db="EMBL/GenBank/DDBJ databases">
        <title>Annotation of Culex pipiens quinquefasciatus.</title>
        <authorList>
            <consortium name="The Broad Institute Genome Sequencing Platform"/>
            <person name="Atkinson P.W."/>
            <person name="Hemingway J."/>
            <person name="Christensen B.M."/>
            <person name="Higgs S."/>
            <person name="Kodira C."/>
            <person name="Hannick L."/>
            <person name="Megy K."/>
            <person name="O'Leary S."/>
            <person name="Pearson M."/>
            <person name="Haas B.J."/>
            <person name="Mauceli E."/>
            <person name="Wortman J.R."/>
            <person name="Lee N.H."/>
            <person name="Guigo R."/>
            <person name="Stanke M."/>
            <person name="Alvarado L."/>
            <person name="Amedeo P."/>
            <person name="Antoine C.H."/>
            <person name="Arensburger P."/>
            <person name="Bidwell S.L."/>
            <person name="Crawford M."/>
            <person name="Camaro F."/>
            <person name="Devon K."/>
            <person name="Engels R."/>
            <person name="Hammond M."/>
            <person name="Howarth C."/>
            <person name="Koehrsen M."/>
            <person name="Lawson D."/>
            <person name="Montgomery P."/>
            <person name="Nene V."/>
            <person name="Nusbaum C."/>
            <person name="Puiu D."/>
            <person name="Romero-Severson J."/>
            <person name="Severson D.W."/>
            <person name="Shumway M."/>
            <person name="Sisk P."/>
            <person name="Stolte C."/>
            <person name="Zeng Q."/>
            <person name="Eisenstadt E."/>
            <person name="Fraser-Liggett C."/>
            <person name="Strausberg R."/>
            <person name="Galagan J."/>
            <person name="Birren B."/>
            <person name="Collins F.H."/>
        </authorList>
    </citation>
    <scope>NUCLEOTIDE SEQUENCE [LARGE SCALE GENOMIC DNA]</scope>
    <source>
        <strain evidence="10">JHB</strain>
    </source>
</reference>
<reference evidence="11" key="2">
    <citation type="submission" date="2021-02" db="UniProtKB">
        <authorList>
            <consortium name="EnsemblMetazoa"/>
        </authorList>
    </citation>
    <scope>IDENTIFICATION</scope>
    <source>
        <strain evidence="11">JHB</strain>
    </source>
</reference>
<dbReference type="InterPro" id="IPR036236">
    <property type="entry name" value="Znf_C2H2_sf"/>
</dbReference>
<name>B0WXW2_CULQU</name>
<dbReference type="FunFam" id="3.30.160.60:FF:000340">
    <property type="entry name" value="zinc finger protein 473 isoform X1"/>
    <property type="match status" value="1"/>
</dbReference>
<feature type="domain" description="C2H2-type" evidence="8">
    <location>
        <begin position="469"/>
        <end position="496"/>
    </location>
</feature>
<gene>
    <name evidence="11" type="primary">6044775</name>
    <name evidence="10" type="ORF">CpipJ_CPIJ011859</name>
</gene>
<dbReference type="GO" id="GO:0000977">
    <property type="term" value="F:RNA polymerase II transcription regulatory region sequence-specific DNA binding"/>
    <property type="evidence" value="ECO:0007669"/>
    <property type="project" value="TreeGrafter"/>
</dbReference>
<evidence type="ECO:0000256" key="4">
    <source>
        <dbReference type="ARBA" id="ARBA00022833"/>
    </source>
</evidence>
<dbReference type="PROSITE" id="PS50950">
    <property type="entry name" value="ZF_THAP"/>
    <property type="match status" value="1"/>
</dbReference>
<feature type="domain" description="C2H2-type" evidence="8">
    <location>
        <begin position="616"/>
        <end position="644"/>
    </location>
</feature>
<dbReference type="VEuPathDB" id="VectorBase:CPIJ011859"/>
<evidence type="ECO:0000313" key="11">
    <source>
        <dbReference type="EnsemblMetazoa" id="CPIJ011859-PA"/>
    </source>
</evidence>
<dbReference type="Proteomes" id="UP000002320">
    <property type="component" value="Unassembled WGS sequence"/>
</dbReference>
<evidence type="ECO:0000313" key="10">
    <source>
        <dbReference type="EMBL" id="EDS36772.1"/>
    </source>
</evidence>
<feature type="domain" description="C2H2-type" evidence="8">
    <location>
        <begin position="588"/>
        <end position="615"/>
    </location>
</feature>